<name>A0A8S8X946_9PROT</name>
<dbReference type="PANTHER" id="PTHR30204">
    <property type="entry name" value="REDOX-CYCLING DRUG-SENSING TRANSCRIPTIONAL ACTIVATOR SOXR"/>
    <property type="match status" value="1"/>
</dbReference>
<keyword evidence="7" id="KW-1185">Reference proteome</keyword>
<organism evidence="6 7">
    <name type="scientific">Roseiterribacter gracilis</name>
    <dbReference type="NCBI Taxonomy" id="2812848"/>
    <lineage>
        <taxon>Bacteria</taxon>
        <taxon>Pseudomonadati</taxon>
        <taxon>Pseudomonadota</taxon>
        <taxon>Alphaproteobacteria</taxon>
        <taxon>Rhodospirillales</taxon>
        <taxon>Roseiterribacteraceae</taxon>
        <taxon>Roseiterribacter</taxon>
    </lineage>
</organism>
<dbReference type="RefSeq" id="WP_420243125.1">
    <property type="nucleotide sequence ID" value="NZ_BOPV01000001.1"/>
</dbReference>
<dbReference type="Gene3D" id="1.10.1660.10">
    <property type="match status" value="1"/>
</dbReference>
<dbReference type="InterPro" id="IPR036244">
    <property type="entry name" value="TipA-like_antibiotic-bd"/>
</dbReference>
<dbReference type="CDD" id="cd01106">
    <property type="entry name" value="HTH_TipAL-Mta"/>
    <property type="match status" value="1"/>
</dbReference>
<dbReference type="InterPro" id="IPR012925">
    <property type="entry name" value="TipAS_dom"/>
</dbReference>
<gene>
    <name evidence="6" type="primary">skgA</name>
    <name evidence="6" type="ORF">TMPK1_22500</name>
</gene>
<protein>
    <submittedName>
        <fullName evidence="6">HTH-type transcriptional regulator SkgA</fullName>
    </submittedName>
</protein>
<proteinExistence type="predicted"/>
<dbReference type="Pfam" id="PF13411">
    <property type="entry name" value="MerR_1"/>
    <property type="match status" value="1"/>
</dbReference>
<accession>A0A8S8X946</accession>
<comment type="caution">
    <text evidence="6">The sequence shown here is derived from an EMBL/GenBank/DDBJ whole genome shotgun (WGS) entry which is preliminary data.</text>
</comment>
<keyword evidence="2" id="KW-0238">DNA-binding</keyword>
<evidence type="ECO:0000256" key="4">
    <source>
        <dbReference type="ARBA" id="ARBA00023163"/>
    </source>
</evidence>
<dbReference type="GO" id="GO:0003677">
    <property type="term" value="F:DNA binding"/>
    <property type="evidence" value="ECO:0007669"/>
    <property type="project" value="UniProtKB-KW"/>
</dbReference>
<dbReference type="GO" id="GO:0003700">
    <property type="term" value="F:DNA-binding transcription factor activity"/>
    <property type="evidence" value="ECO:0007669"/>
    <property type="project" value="InterPro"/>
</dbReference>
<dbReference type="InterPro" id="IPR000551">
    <property type="entry name" value="MerR-type_HTH_dom"/>
</dbReference>
<dbReference type="PROSITE" id="PS50937">
    <property type="entry name" value="HTH_MERR_2"/>
    <property type="match status" value="1"/>
</dbReference>
<keyword evidence="1" id="KW-0805">Transcription regulation</keyword>
<evidence type="ECO:0000313" key="6">
    <source>
        <dbReference type="EMBL" id="GIL40013.1"/>
    </source>
</evidence>
<dbReference type="Gene3D" id="1.10.490.50">
    <property type="entry name" value="Antibiotic binding domain of TipA-like multidrug resistance regulators"/>
    <property type="match status" value="1"/>
</dbReference>
<dbReference type="SMART" id="SM00422">
    <property type="entry name" value="HTH_MERR"/>
    <property type="match status" value="1"/>
</dbReference>
<reference evidence="6" key="1">
    <citation type="submission" date="2021-02" db="EMBL/GenBank/DDBJ databases">
        <title>Genome sequence of Rhodospirillales sp. strain TMPK1 isolated from soil.</title>
        <authorList>
            <person name="Nakai R."/>
            <person name="Kusada H."/>
            <person name="Tamaki H."/>
        </authorList>
    </citation>
    <scope>NUCLEOTIDE SEQUENCE</scope>
    <source>
        <strain evidence="6">TMPK1</strain>
    </source>
</reference>
<dbReference type="InterPro" id="IPR047057">
    <property type="entry name" value="MerR_fam"/>
</dbReference>
<dbReference type="Proteomes" id="UP000681075">
    <property type="component" value="Unassembled WGS sequence"/>
</dbReference>
<sequence length="262" mass="30025">MERNARTYTVKQVASWSGVSIRTLHFYDEIGLLRPAEIGANGYRYYGRDELLRLQQILLYRELDVKLTEIARLLDASSTDRVAALQAHRLAVEQRGARLATLLRTIDSTIADLRGETVMDERGFFDGFDPATQARLEQDLVDRFGEQIRPHIEESRAKRQSWSRDEQLAIKNEGDALTRDLAVLAREGAMPDEPRVLAAVRRHHDWVAQSWAPRMPTRISYSELAKLYVEHEQFRAHYDGFTPGLADWLAAAMKSFAERELA</sequence>
<evidence type="ECO:0000256" key="3">
    <source>
        <dbReference type="ARBA" id="ARBA00023159"/>
    </source>
</evidence>
<dbReference type="EMBL" id="BOPV01000001">
    <property type="protein sequence ID" value="GIL40013.1"/>
    <property type="molecule type" value="Genomic_DNA"/>
</dbReference>
<dbReference type="PANTHER" id="PTHR30204:SF90">
    <property type="entry name" value="HTH-TYPE TRANSCRIPTIONAL ACTIVATOR MTA"/>
    <property type="match status" value="1"/>
</dbReference>
<evidence type="ECO:0000259" key="5">
    <source>
        <dbReference type="PROSITE" id="PS50937"/>
    </source>
</evidence>
<dbReference type="Pfam" id="PF07739">
    <property type="entry name" value="TipAS"/>
    <property type="match status" value="1"/>
</dbReference>
<dbReference type="SUPFAM" id="SSF89082">
    <property type="entry name" value="Antibiotic binding domain of TipA-like multidrug resistance regulators"/>
    <property type="match status" value="1"/>
</dbReference>
<dbReference type="InterPro" id="IPR009061">
    <property type="entry name" value="DNA-bd_dom_put_sf"/>
</dbReference>
<keyword evidence="4" id="KW-0804">Transcription</keyword>
<dbReference type="PRINTS" id="PR00040">
    <property type="entry name" value="HTHMERR"/>
</dbReference>
<dbReference type="SUPFAM" id="SSF46955">
    <property type="entry name" value="Putative DNA-binding domain"/>
    <property type="match status" value="1"/>
</dbReference>
<evidence type="ECO:0000256" key="1">
    <source>
        <dbReference type="ARBA" id="ARBA00023015"/>
    </source>
</evidence>
<feature type="domain" description="HTH merR-type" evidence="5">
    <location>
        <begin position="7"/>
        <end position="76"/>
    </location>
</feature>
<keyword evidence="3" id="KW-0010">Activator</keyword>
<evidence type="ECO:0000256" key="2">
    <source>
        <dbReference type="ARBA" id="ARBA00023125"/>
    </source>
</evidence>
<evidence type="ECO:0000313" key="7">
    <source>
        <dbReference type="Proteomes" id="UP000681075"/>
    </source>
</evidence>
<dbReference type="AlphaFoldDB" id="A0A8S8X946"/>